<dbReference type="AlphaFoldDB" id="A0A4R4AGP2"/>
<feature type="domain" description="HTH araC/xylS-type" evidence="5">
    <location>
        <begin position="171"/>
        <end position="268"/>
    </location>
</feature>
<keyword evidence="2 6" id="KW-0238">DNA-binding</keyword>
<dbReference type="Pfam" id="PF12833">
    <property type="entry name" value="HTH_18"/>
    <property type="match status" value="1"/>
</dbReference>
<dbReference type="PRINTS" id="PR00032">
    <property type="entry name" value="HTHARAC"/>
</dbReference>
<dbReference type="Proteomes" id="UP000295247">
    <property type="component" value="Unassembled WGS sequence"/>
</dbReference>
<dbReference type="PROSITE" id="PS00041">
    <property type="entry name" value="HTH_ARAC_FAMILY_1"/>
    <property type="match status" value="1"/>
</dbReference>
<evidence type="ECO:0000256" key="4">
    <source>
        <dbReference type="ARBA" id="ARBA00023163"/>
    </source>
</evidence>
<evidence type="ECO:0000256" key="2">
    <source>
        <dbReference type="ARBA" id="ARBA00023125"/>
    </source>
</evidence>
<comment type="caution">
    <text evidence="6">The sequence shown here is derived from an EMBL/GenBank/DDBJ whole genome shotgun (WGS) entry which is preliminary data.</text>
</comment>
<dbReference type="SUPFAM" id="SSF51215">
    <property type="entry name" value="Regulatory protein AraC"/>
    <property type="match status" value="1"/>
</dbReference>
<dbReference type="InterPro" id="IPR020449">
    <property type="entry name" value="Tscrpt_reg_AraC-type_HTH"/>
</dbReference>
<dbReference type="GO" id="GO:0043565">
    <property type="term" value="F:sequence-specific DNA binding"/>
    <property type="evidence" value="ECO:0007669"/>
    <property type="project" value="InterPro"/>
</dbReference>
<dbReference type="PANTHER" id="PTHR46796">
    <property type="entry name" value="HTH-TYPE TRANSCRIPTIONAL ACTIVATOR RHAS-RELATED"/>
    <property type="match status" value="1"/>
</dbReference>
<dbReference type="Pfam" id="PF02311">
    <property type="entry name" value="AraC_binding"/>
    <property type="match status" value="1"/>
</dbReference>
<proteinExistence type="predicted"/>
<protein>
    <submittedName>
        <fullName evidence="6">AraC-like DNA-binding protein</fullName>
    </submittedName>
</protein>
<dbReference type="PROSITE" id="PS01124">
    <property type="entry name" value="HTH_ARAC_FAMILY_2"/>
    <property type="match status" value="1"/>
</dbReference>
<reference evidence="6 7" key="1">
    <citation type="submission" date="2019-03" db="EMBL/GenBank/DDBJ databases">
        <title>Genomic Encyclopedia of Type Strains, Phase IV (KMG-IV): sequencing the most valuable type-strain genomes for metagenomic binning, comparative biology and taxonomic classification.</title>
        <authorList>
            <person name="Goeker M."/>
        </authorList>
    </citation>
    <scope>NUCLEOTIDE SEQUENCE [LARGE SCALE GENOMIC DNA]</scope>
    <source>
        <strain evidence="6 7">DSM 203</strain>
    </source>
</reference>
<accession>A0A4R4AGP2</accession>
<dbReference type="EMBL" id="SMDC01000002">
    <property type="protein sequence ID" value="TCW38438.1"/>
    <property type="molecule type" value="Genomic_DNA"/>
</dbReference>
<dbReference type="InterPro" id="IPR009057">
    <property type="entry name" value="Homeodomain-like_sf"/>
</dbReference>
<dbReference type="SMART" id="SM00342">
    <property type="entry name" value="HTH_ARAC"/>
    <property type="match status" value="1"/>
</dbReference>
<evidence type="ECO:0000259" key="5">
    <source>
        <dbReference type="PROSITE" id="PS01124"/>
    </source>
</evidence>
<dbReference type="InterPro" id="IPR037923">
    <property type="entry name" value="HTH-like"/>
</dbReference>
<sequence>MTVRDDPPRSRQLPDIPGVEVLCGTFRDHAFPRHCHDGLMIALIDGGAQRVASAGGRLVATPGQIVAMPAGVVHAVSAIDAEGWRYRVLTIPERLLLQVSEGPPAGFASAPVISDRALAAALAATHEALTDRVTSLSFETRLLDVLAGFLARHARPCPAIVRSGREPEAVRRALEYLGDCPERAVSLTELASAAGLDAYRLARAFTRELGLPPHAWHLQYRLRAAQSRLARGEAVAAVALALGFADQAHFTRAFKRLTGVTPGRYRSDHGHPRTRRRR</sequence>
<evidence type="ECO:0000313" key="7">
    <source>
        <dbReference type="Proteomes" id="UP000295247"/>
    </source>
</evidence>
<dbReference type="PANTHER" id="PTHR46796:SF2">
    <property type="entry name" value="TRANSCRIPTIONAL REGULATORY PROTEIN"/>
    <property type="match status" value="1"/>
</dbReference>
<keyword evidence="4" id="KW-0804">Transcription</keyword>
<dbReference type="InterPro" id="IPR018060">
    <property type="entry name" value="HTH_AraC"/>
</dbReference>
<dbReference type="Gene3D" id="1.10.10.60">
    <property type="entry name" value="Homeodomain-like"/>
    <property type="match status" value="2"/>
</dbReference>
<dbReference type="GO" id="GO:0003700">
    <property type="term" value="F:DNA-binding transcription factor activity"/>
    <property type="evidence" value="ECO:0007669"/>
    <property type="project" value="InterPro"/>
</dbReference>
<dbReference type="InterPro" id="IPR050204">
    <property type="entry name" value="AraC_XylS_family_regulators"/>
</dbReference>
<gene>
    <name evidence="6" type="ORF">EDC29_102333</name>
</gene>
<evidence type="ECO:0000256" key="1">
    <source>
        <dbReference type="ARBA" id="ARBA00023015"/>
    </source>
</evidence>
<evidence type="ECO:0000313" key="6">
    <source>
        <dbReference type="EMBL" id="TCW38438.1"/>
    </source>
</evidence>
<dbReference type="SUPFAM" id="SSF46689">
    <property type="entry name" value="Homeodomain-like"/>
    <property type="match status" value="2"/>
</dbReference>
<organism evidence="6 7">
    <name type="scientific">Marichromatium gracile</name>
    <name type="common">Chromatium gracile</name>
    <dbReference type="NCBI Taxonomy" id="1048"/>
    <lineage>
        <taxon>Bacteria</taxon>
        <taxon>Pseudomonadati</taxon>
        <taxon>Pseudomonadota</taxon>
        <taxon>Gammaproteobacteria</taxon>
        <taxon>Chromatiales</taxon>
        <taxon>Chromatiaceae</taxon>
        <taxon>Marichromatium</taxon>
    </lineage>
</organism>
<keyword evidence="1" id="KW-0805">Transcription regulation</keyword>
<dbReference type="RefSeq" id="WP_132228772.1">
    <property type="nucleotide sequence ID" value="NZ_NRRH01000003.1"/>
</dbReference>
<keyword evidence="3" id="KW-0010">Activator</keyword>
<name>A0A4R4AGP2_MARGR</name>
<dbReference type="InterPro" id="IPR003313">
    <property type="entry name" value="AraC-bd"/>
</dbReference>
<evidence type="ECO:0000256" key="3">
    <source>
        <dbReference type="ARBA" id="ARBA00023159"/>
    </source>
</evidence>
<dbReference type="InterPro" id="IPR018062">
    <property type="entry name" value="HTH_AraC-typ_CS"/>
</dbReference>